<dbReference type="EMBL" id="JABCSC020000001">
    <property type="protein sequence ID" value="NSL54733.1"/>
    <property type="molecule type" value="Genomic_DNA"/>
</dbReference>
<gene>
    <name evidence="5" type="ORF">HJ583_006835</name>
</gene>
<dbReference type="SUPFAM" id="SSF52540">
    <property type="entry name" value="P-loop containing nucleoside triphosphate hydrolases"/>
    <property type="match status" value="1"/>
</dbReference>
<dbReference type="InterPro" id="IPR027417">
    <property type="entry name" value="P-loop_NTPase"/>
</dbReference>
<evidence type="ECO:0000256" key="1">
    <source>
        <dbReference type="ARBA" id="ARBA00022741"/>
    </source>
</evidence>
<dbReference type="Pfam" id="PF13614">
    <property type="entry name" value="AAA_31"/>
    <property type="match status" value="1"/>
</dbReference>
<feature type="domain" description="Response regulatory" evidence="4">
    <location>
        <begin position="1"/>
        <end position="117"/>
    </location>
</feature>
<organism evidence="5 6">
    <name type="scientific">Uliginosibacterium aquaticum</name>
    <dbReference type="NCBI Taxonomy" id="2731212"/>
    <lineage>
        <taxon>Bacteria</taxon>
        <taxon>Pseudomonadati</taxon>
        <taxon>Pseudomonadota</taxon>
        <taxon>Betaproteobacteria</taxon>
        <taxon>Rhodocyclales</taxon>
        <taxon>Zoogloeaceae</taxon>
        <taxon>Uliginosibacterium</taxon>
    </lineage>
</organism>
<keyword evidence="1" id="KW-0547">Nucleotide-binding</keyword>
<dbReference type="InterPro" id="IPR001789">
    <property type="entry name" value="Sig_transdc_resp-reg_receiver"/>
</dbReference>
<dbReference type="Proteomes" id="UP000778523">
    <property type="component" value="Unassembled WGS sequence"/>
</dbReference>
<protein>
    <submittedName>
        <fullName evidence="5">AAA family ATPase</fullName>
    </submittedName>
</protein>
<keyword evidence="6" id="KW-1185">Reference proteome</keyword>
<dbReference type="PANTHER" id="PTHR43384">
    <property type="entry name" value="SEPTUM SITE-DETERMINING PROTEIN MIND HOMOLOG, CHLOROPLASTIC-RELATED"/>
    <property type="match status" value="1"/>
</dbReference>
<accession>A0ABX2IFX3</accession>
<dbReference type="InterPro" id="IPR025669">
    <property type="entry name" value="AAA_dom"/>
</dbReference>
<dbReference type="Gene3D" id="3.40.50.300">
    <property type="entry name" value="P-loop containing nucleotide triphosphate hydrolases"/>
    <property type="match status" value="1"/>
</dbReference>
<name>A0ABX2IFX3_9RHOO</name>
<dbReference type="RefSeq" id="WP_170021184.1">
    <property type="nucleotide sequence ID" value="NZ_JABCSC020000001.1"/>
</dbReference>
<sequence>MQIKVLCREAARFNEIRRAAIDKDPEAEVSGGVWRVEDLPTFIDGVGPDVLIVDPATSDSLHPIETLTQRRPDIEILLVSQDTSAQFLMQAMRAGVREVLPAPADDAALKNVLGRILLKRNQLAGRRGDGKVLAFISCKGGAGATFLASNLAYALTSERGSRVALIDLNLQFGDAVMFVSDQRPPSNLAEVAREIHRLDASLLSAAMLEVRPNFHVLASPEDPAHAPDVRREHVEAILRLARRNYDFVVVDVARSLDVLTLQALDMADLIFPVVQLTLPFVRDSKRLADAFRSLDYPAERIRMIVNRFSKGGEITVADVERAAGQRVYWSVPNSYMAAASSVNLGVPIVQGQPSDAISRELRAMAADLAPEMGQAAHSTGWLSKVFGNRKH</sequence>
<evidence type="ECO:0000259" key="4">
    <source>
        <dbReference type="PROSITE" id="PS50110"/>
    </source>
</evidence>
<dbReference type="InterPro" id="IPR011006">
    <property type="entry name" value="CheY-like_superfamily"/>
</dbReference>
<proteinExistence type="predicted"/>
<keyword evidence="2" id="KW-0067">ATP-binding</keyword>
<evidence type="ECO:0000313" key="5">
    <source>
        <dbReference type="EMBL" id="NSL54733.1"/>
    </source>
</evidence>
<comment type="caution">
    <text evidence="5">The sequence shown here is derived from an EMBL/GenBank/DDBJ whole genome shotgun (WGS) entry which is preliminary data.</text>
</comment>
<dbReference type="InterPro" id="IPR050625">
    <property type="entry name" value="ParA/MinD_ATPase"/>
</dbReference>
<keyword evidence="3" id="KW-0597">Phosphoprotein</keyword>
<dbReference type="Gene3D" id="3.40.50.2300">
    <property type="match status" value="1"/>
</dbReference>
<dbReference type="PROSITE" id="PS50110">
    <property type="entry name" value="RESPONSE_REGULATORY"/>
    <property type="match status" value="1"/>
</dbReference>
<feature type="modified residue" description="4-aspartylphosphate" evidence="3">
    <location>
        <position position="54"/>
    </location>
</feature>
<dbReference type="PANTHER" id="PTHR43384:SF6">
    <property type="entry name" value="SEPTUM SITE-DETERMINING PROTEIN MIND HOMOLOG, CHLOROPLASTIC"/>
    <property type="match status" value="1"/>
</dbReference>
<evidence type="ECO:0000256" key="3">
    <source>
        <dbReference type="PROSITE-ProRule" id="PRU00169"/>
    </source>
</evidence>
<dbReference type="SUPFAM" id="SSF52172">
    <property type="entry name" value="CheY-like"/>
    <property type="match status" value="1"/>
</dbReference>
<evidence type="ECO:0000256" key="2">
    <source>
        <dbReference type="ARBA" id="ARBA00022840"/>
    </source>
</evidence>
<evidence type="ECO:0000313" key="6">
    <source>
        <dbReference type="Proteomes" id="UP000778523"/>
    </source>
</evidence>
<reference evidence="5 6" key="1">
    <citation type="submission" date="2020-06" db="EMBL/GenBank/DDBJ databases">
        <title>Draft genome of Uliginosibacterium sp. IMCC34675.</title>
        <authorList>
            <person name="Song J."/>
        </authorList>
    </citation>
    <scope>NUCLEOTIDE SEQUENCE [LARGE SCALE GENOMIC DNA]</scope>
    <source>
        <strain evidence="5 6">IMCC34675</strain>
    </source>
</reference>